<evidence type="ECO:0000313" key="3">
    <source>
        <dbReference type="Proteomes" id="UP000095300"/>
    </source>
</evidence>
<sequence>MESVTTEEDDFFKAICIDSDSDSSDYGLFSDPRTRLCRKRIPLPPPEPRKVHTEQYINFETYIKVNCENRLKILDRSTFPHITRPILIAFNHFREFCFQQSKWLDRLYHVALKYGDRIEFIVADYFDMDLMYTDSNPIDFYCYLVSPENESPNVYAIDERKRIHEHFDAYKTEENLTELCENFLKGSLYLSEPIPEKNETMVKICVHQNYDELVENSAKDIFLIVGLGGYITKEQYEPDYEQLANEVKDLNVDIVYIDGDKNYVPFKFCANCYPTLLFIPHQDKEDFIPYLRGPRDTQNVREFIKDNLGPAGEARRKMEKLKSKYKPFTLPEEVQLNFEGLKHYIKETFPQSLEPLDRSTFHKPKRHRCVIIYFMDFIGHGIEYFLKHLQIIYQVAQAKYHFGVEYLIADLKDMDILYPFWYKKYLENGEIDKSTPHVFAIDRASRICRIQPFNSPSTLFYYSYSLVYKGFFFSQPLNAINRSNFVKTSVALNLLTSIEKSSTDILLTIYWGTYKESNKILNIIEEIAPQAHDMHVKLIVMDAKLNYVPLKFSSPKYPIHFFIPHKTAKVNTIRYSSTKQSKGELLEILKTNSNFVRSKEN</sequence>
<dbReference type="EnsemblMetazoa" id="SCAU005328-RA">
    <property type="protein sequence ID" value="SCAU005328-PA"/>
    <property type="gene ID" value="SCAU005328"/>
</dbReference>
<dbReference type="GO" id="GO:0005783">
    <property type="term" value="C:endoplasmic reticulum"/>
    <property type="evidence" value="ECO:0007669"/>
    <property type="project" value="TreeGrafter"/>
</dbReference>
<proteinExistence type="inferred from homology"/>
<dbReference type="Proteomes" id="UP000095300">
    <property type="component" value="Unassembled WGS sequence"/>
</dbReference>
<evidence type="ECO:0000256" key="1">
    <source>
        <dbReference type="ARBA" id="ARBA00006347"/>
    </source>
</evidence>
<comment type="similarity">
    <text evidence="1">Belongs to the protein disulfide isomerase family.</text>
</comment>
<dbReference type="SUPFAM" id="SSF52833">
    <property type="entry name" value="Thioredoxin-like"/>
    <property type="match status" value="1"/>
</dbReference>
<evidence type="ECO:0000313" key="2">
    <source>
        <dbReference type="EnsemblMetazoa" id="SCAU005328-PA"/>
    </source>
</evidence>
<evidence type="ECO:0008006" key="4">
    <source>
        <dbReference type="Google" id="ProtNLM"/>
    </source>
</evidence>
<name>A0A1I8P6X3_STOCA</name>
<protein>
    <recommendedName>
        <fullName evidence="4">Thioredoxin domain-containing protein</fullName>
    </recommendedName>
</protein>
<dbReference type="STRING" id="35570.A0A1I8P6X3"/>
<dbReference type="GO" id="GO:0034976">
    <property type="term" value="P:response to endoplasmic reticulum stress"/>
    <property type="evidence" value="ECO:0007669"/>
    <property type="project" value="TreeGrafter"/>
</dbReference>
<gene>
    <name evidence="2" type="primary">106092446</name>
</gene>
<accession>A0A1I8P6X3</accession>
<dbReference type="InterPro" id="IPR036249">
    <property type="entry name" value="Thioredoxin-like_sf"/>
</dbReference>
<dbReference type="GO" id="GO:0006457">
    <property type="term" value="P:protein folding"/>
    <property type="evidence" value="ECO:0007669"/>
    <property type="project" value="TreeGrafter"/>
</dbReference>
<organism evidence="2 3">
    <name type="scientific">Stomoxys calcitrans</name>
    <name type="common">Stable fly</name>
    <name type="synonym">Conops calcitrans</name>
    <dbReference type="NCBI Taxonomy" id="35570"/>
    <lineage>
        <taxon>Eukaryota</taxon>
        <taxon>Metazoa</taxon>
        <taxon>Ecdysozoa</taxon>
        <taxon>Arthropoda</taxon>
        <taxon>Hexapoda</taxon>
        <taxon>Insecta</taxon>
        <taxon>Pterygota</taxon>
        <taxon>Neoptera</taxon>
        <taxon>Endopterygota</taxon>
        <taxon>Diptera</taxon>
        <taxon>Brachycera</taxon>
        <taxon>Muscomorpha</taxon>
        <taxon>Muscoidea</taxon>
        <taxon>Muscidae</taxon>
        <taxon>Stomoxys</taxon>
    </lineage>
</organism>
<dbReference type="Gene3D" id="3.40.30.10">
    <property type="entry name" value="Glutaredoxin"/>
    <property type="match status" value="2"/>
</dbReference>
<dbReference type="VEuPathDB" id="VectorBase:SCAU005328"/>
<reference evidence="2" key="1">
    <citation type="submission" date="2020-05" db="UniProtKB">
        <authorList>
            <consortium name="EnsemblMetazoa"/>
        </authorList>
    </citation>
    <scope>IDENTIFICATION</scope>
    <source>
        <strain evidence="2">USDA</strain>
    </source>
</reference>
<dbReference type="AlphaFoldDB" id="A0A1I8P6X3"/>
<keyword evidence="3" id="KW-1185">Reference proteome</keyword>
<dbReference type="GO" id="GO:0003756">
    <property type="term" value="F:protein disulfide isomerase activity"/>
    <property type="evidence" value="ECO:0007669"/>
    <property type="project" value="TreeGrafter"/>
</dbReference>
<dbReference type="PANTHER" id="PTHR18929">
    <property type="entry name" value="PROTEIN DISULFIDE ISOMERASE"/>
    <property type="match status" value="1"/>
</dbReference>